<evidence type="ECO:0000313" key="10">
    <source>
        <dbReference type="EMBL" id="UWZ78487.1"/>
    </source>
</evidence>
<reference evidence="10" key="1">
    <citation type="journal article" date="2022" name="Environ. Microbiol.">
        <title>Geoalkalibacter halelectricus SAP #1 sp. nov. possessing extracellular electron transfer and mineral#reducing capabilities from a haloalkaline environment.</title>
        <authorList>
            <person name="Yadav S."/>
            <person name="Singh R."/>
            <person name="Sundharam S.S."/>
            <person name="Chaudhary S."/>
            <person name="Krishnamurthi S."/>
            <person name="Patil S.A."/>
        </authorList>
    </citation>
    <scope>NUCLEOTIDE SEQUENCE</scope>
    <source>
        <strain evidence="10">SAP-1</strain>
    </source>
</reference>
<evidence type="ECO:0000256" key="8">
    <source>
        <dbReference type="ARBA" id="ARBA00023136"/>
    </source>
</evidence>
<dbReference type="InterPro" id="IPR040198">
    <property type="entry name" value="Fido_containing"/>
</dbReference>
<comment type="subcellular location">
    <subcellularLocation>
        <location evidence="1">Membrane</location>
        <topology evidence="1">Single-pass membrane protein</topology>
    </subcellularLocation>
</comment>
<dbReference type="Proteomes" id="UP001060414">
    <property type="component" value="Chromosome"/>
</dbReference>
<feature type="domain" description="Fido" evidence="9">
    <location>
        <begin position="62"/>
        <end position="203"/>
    </location>
</feature>
<dbReference type="SUPFAM" id="SSF140931">
    <property type="entry name" value="Fic-like"/>
    <property type="match status" value="1"/>
</dbReference>
<keyword evidence="2" id="KW-0812">Transmembrane</keyword>
<evidence type="ECO:0000313" key="11">
    <source>
        <dbReference type="Proteomes" id="UP001060414"/>
    </source>
</evidence>
<sequence length="212" mass="24126">MTADRYTTSGLDEAQFQPGSNETVLKNLLGITRRSELEQVETHALLRTTEAMLDHFDQNHRFRAEDIRAMHRHWLGDIYPWAGNYRQVMMSKGGFPFAAPAFISKLMSAFEQEILARHTPCRGSDYTVAESLAIVHVELVLIHPFREGNGRLARLLAILMGLQAGLPMLVFDEMEGERRETYFAAVQAGLGQDYQPMQEIFRKIIAQSRNEA</sequence>
<proteinExistence type="predicted"/>
<keyword evidence="11" id="KW-1185">Reference proteome</keyword>
<keyword evidence="5" id="KW-0802">TPR repeat</keyword>
<dbReference type="PANTHER" id="PTHR13504:SF34">
    <property type="entry name" value="PROTEIN ADENYLYLTRANSFERASE FICD"/>
    <property type="match status" value="1"/>
</dbReference>
<evidence type="ECO:0000256" key="4">
    <source>
        <dbReference type="ARBA" id="ARBA00022741"/>
    </source>
</evidence>
<evidence type="ECO:0000256" key="7">
    <source>
        <dbReference type="ARBA" id="ARBA00022989"/>
    </source>
</evidence>
<dbReference type="Gene3D" id="1.10.3290.10">
    <property type="entry name" value="Fido-like domain"/>
    <property type="match status" value="1"/>
</dbReference>
<keyword evidence="4" id="KW-0547">Nucleotide-binding</keyword>
<dbReference type="InterPro" id="IPR003812">
    <property type="entry name" value="Fido"/>
</dbReference>
<name>A0ABY5ZKI5_9BACT</name>
<evidence type="ECO:0000256" key="5">
    <source>
        <dbReference type="ARBA" id="ARBA00022803"/>
    </source>
</evidence>
<evidence type="ECO:0000256" key="6">
    <source>
        <dbReference type="ARBA" id="ARBA00022840"/>
    </source>
</evidence>
<dbReference type="RefSeq" id="WP_260746840.1">
    <property type="nucleotide sequence ID" value="NZ_CP092109.1"/>
</dbReference>
<evidence type="ECO:0000259" key="9">
    <source>
        <dbReference type="PROSITE" id="PS51459"/>
    </source>
</evidence>
<accession>A0ABY5ZKI5</accession>
<dbReference type="PROSITE" id="PS51459">
    <property type="entry name" value="FIDO"/>
    <property type="match status" value="1"/>
</dbReference>
<evidence type="ECO:0000256" key="2">
    <source>
        <dbReference type="ARBA" id="ARBA00022692"/>
    </source>
</evidence>
<gene>
    <name evidence="10" type="ORF">L9S41_12445</name>
</gene>
<keyword evidence="8" id="KW-0472">Membrane</keyword>
<keyword evidence="3" id="KW-0677">Repeat</keyword>
<keyword evidence="6" id="KW-0067">ATP-binding</keyword>
<dbReference type="EMBL" id="CP092109">
    <property type="protein sequence ID" value="UWZ78487.1"/>
    <property type="molecule type" value="Genomic_DNA"/>
</dbReference>
<protein>
    <submittedName>
        <fullName evidence="10">Fic family protein</fullName>
    </submittedName>
</protein>
<evidence type="ECO:0000256" key="3">
    <source>
        <dbReference type="ARBA" id="ARBA00022737"/>
    </source>
</evidence>
<dbReference type="Pfam" id="PF02661">
    <property type="entry name" value="Fic"/>
    <property type="match status" value="1"/>
</dbReference>
<evidence type="ECO:0000256" key="1">
    <source>
        <dbReference type="ARBA" id="ARBA00004167"/>
    </source>
</evidence>
<keyword evidence="7" id="KW-1133">Transmembrane helix</keyword>
<organism evidence="10 11">
    <name type="scientific">Geoalkalibacter halelectricus</name>
    <dbReference type="NCBI Taxonomy" id="2847045"/>
    <lineage>
        <taxon>Bacteria</taxon>
        <taxon>Pseudomonadati</taxon>
        <taxon>Thermodesulfobacteriota</taxon>
        <taxon>Desulfuromonadia</taxon>
        <taxon>Desulfuromonadales</taxon>
        <taxon>Geoalkalibacteraceae</taxon>
        <taxon>Geoalkalibacter</taxon>
    </lineage>
</organism>
<dbReference type="PANTHER" id="PTHR13504">
    <property type="entry name" value="FIDO DOMAIN-CONTAINING PROTEIN DDB_G0283145"/>
    <property type="match status" value="1"/>
</dbReference>
<dbReference type="InterPro" id="IPR036597">
    <property type="entry name" value="Fido-like_dom_sf"/>
</dbReference>